<dbReference type="GO" id="GO:0008460">
    <property type="term" value="F:dTDP-glucose 4,6-dehydratase activity"/>
    <property type="evidence" value="ECO:0007669"/>
    <property type="project" value="InterPro"/>
</dbReference>
<organism evidence="5">
    <name type="scientific">uncultured Caudovirales phage</name>
    <dbReference type="NCBI Taxonomy" id="2100421"/>
    <lineage>
        <taxon>Viruses</taxon>
        <taxon>Duplodnaviria</taxon>
        <taxon>Heunggongvirae</taxon>
        <taxon>Uroviricota</taxon>
        <taxon>Caudoviricetes</taxon>
        <taxon>Peduoviridae</taxon>
        <taxon>Maltschvirus</taxon>
        <taxon>Maltschvirus maltsch</taxon>
    </lineage>
</organism>
<dbReference type="EMBL" id="LR796235">
    <property type="protein sequence ID" value="CAB4129868.1"/>
    <property type="molecule type" value="Genomic_DNA"/>
</dbReference>
<dbReference type="NCBIfam" id="TIGR01181">
    <property type="entry name" value="dTDP_gluc_dehyt"/>
    <property type="match status" value="1"/>
</dbReference>
<proteinExistence type="predicted"/>
<evidence type="ECO:0000259" key="4">
    <source>
        <dbReference type="Pfam" id="PF16363"/>
    </source>
</evidence>
<dbReference type="Pfam" id="PF16363">
    <property type="entry name" value="GDP_Man_Dehyd"/>
    <property type="match status" value="1"/>
</dbReference>
<dbReference type="CDD" id="cd05246">
    <property type="entry name" value="dTDP_GD_SDR_e"/>
    <property type="match status" value="1"/>
</dbReference>
<evidence type="ECO:0000256" key="3">
    <source>
        <dbReference type="ARBA" id="ARBA00023239"/>
    </source>
</evidence>
<gene>
    <name evidence="5" type="ORF">UFOVP117_139</name>
</gene>
<evidence type="ECO:0000256" key="1">
    <source>
        <dbReference type="ARBA" id="ARBA00001911"/>
    </source>
</evidence>
<dbReference type="InterPro" id="IPR016040">
    <property type="entry name" value="NAD(P)-bd_dom"/>
</dbReference>
<dbReference type="InterPro" id="IPR005888">
    <property type="entry name" value="dTDP_Gluc_deHydtase"/>
</dbReference>
<dbReference type="SUPFAM" id="SSF51735">
    <property type="entry name" value="NAD(P)-binding Rossmann-fold domains"/>
    <property type="match status" value="1"/>
</dbReference>
<sequence>MNILITGGLGFIGSNFYNTFKSKYPDYNLVILDSETYAADESNIENHREARIIKFSITERERLFELFENYKFDSVIHFASESHVDNSILNPMEFVQTNIIGTLNLLDASIKYGIKLFYHISTDEVFGHLGAVGSFDEKTAYDPRSPYSASKASSDHFVRAYYHTYGLPVVISNCSNNFGPNQHQEKLIPTIIKSILNGKPIPVYGNGQNVRDWLYVQDHVDAIDMIFHKGKVGETYCIGGRNELNNLRLVRLICDKIDNIKQWEQNSQDLITFVEDRKGHDFRYSIDSTKVKEQIGWEPKVNFDEGLDRTIDFYFKKFGSKE</sequence>
<dbReference type="Gene3D" id="3.40.50.720">
    <property type="entry name" value="NAD(P)-binding Rossmann-like Domain"/>
    <property type="match status" value="1"/>
</dbReference>
<dbReference type="GO" id="GO:0009225">
    <property type="term" value="P:nucleotide-sugar metabolic process"/>
    <property type="evidence" value="ECO:0007669"/>
    <property type="project" value="InterPro"/>
</dbReference>
<accession>A0A6J5L516</accession>
<reference evidence="5" key="1">
    <citation type="submission" date="2020-04" db="EMBL/GenBank/DDBJ databases">
        <authorList>
            <person name="Chiriac C."/>
            <person name="Salcher M."/>
            <person name="Ghai R."/>
            <person name="Kavagutti S V."/>
        </authorList>
    </citation>
    <scope>NUCLEOTIDE SEQUENCE</scope>
</reference>
<comment type="cofactor">
    <cofactor evidence="1">
        <name>NAD(+)</name>
        <dbReference type="ChEBI" id="CHEBI:57540"/>
    </cofactor>
</comment>
<dbReference type="InterPro" id="IPR036291">
    <property type="entry name" value="NAD(P)-bd_dom_sf"/>
</dbReference>
<evidence type="ECO:0000313" key="5">
    <source>
        <dbReference type="EMBL" id="CAB4129868.1"/>
    </source>
</evidence>
<evidence type="ECO:0000256" key="2">
    <source>
        <dbReference type="ARBA" id="ARBA00023027"/>
    </source>
</evidence>
<keyword evidence="3" id="KW-0456">Lyase</keyword>
<feature type="domain" description="NAD(P)-binding" evidence="4">
    <location>
        <begin position="4"/>
        <end position="309"/>
    </location>
</feature>
<keyword evidence="2" id="KW-0520">NAD</keyword>
<protein>
    <submittedName>
        <fullName evidence="5">RfbB dTDP-D-glucose 4,6-dehydratase</fullName>
    </submittedName>
</protein>
<dbReference type="Gene3D" id="3.90.25.10">
    <property type="entry name" value="UDP-galactose 4-epimerase, domain 1"/>
    <property type="match status" value="1"/>
</dbReference>
<dbReference type="PANTHER" id="PTHR43000">
    <property type="entry name" value="DTDP-D-GLUCOSE 4,6-DEHYDRATASE-RELATED"/>
    <property type="match status" value="1"/>
</dbReference>
<name>A0A6J5L516_9CAUD</name>